<proteinExistence type="predicted"/>
<dbReference type="PhylomeDB" id="A0A0G4FYZ4"/>
<evidence type="ECO:0000256" key="1">
    <source>
        <dbReference type="SAM" id="MobiDB-lite"/>
    </source>
</evidence>
<dbReference type="VEuPathDB" id="CryptoDB:Vbra_16428"/>
<sequence length="378" mass="41472">MAAAASSSSAAAAAHVAHLPQPQAMSSSGHGRPTSPQEPLPFLISQVARSEANGRALLAQIASRSLTQQQRRLHHNKETIESTLLQRVKEKIDAQLAAKGIKDIITLSPDLTSIGRLLRLVYFIDNSGEWAGWEPIVRVAKHQERVERLPIELTGADVEGVGRRAVFDGRCEALRQLSLIQRHINIALERDDDGEERLGGSPLTIRTLQTLPAGHPFHNGLDPANPVCEDDGGNDYASVRDAVLCRMCSGGSEVADHLVYPHNDANARYHRLRQLLTQQPPVWNRHTISTFRQFALRGLGGVFFRVIVLHGDQPNHTFTAHIFIYSSSISAHAFLFTTERPVMGVGAARFTQTVRVVRKVMGADAQVAFGNRLDVAVD</sequence>
<evidence type="ECO:0000313" key="2">
    <source>
        <dbReference type="EMBL" id="CEM20304.1"/>
    </source>
</evidence>
<dbReference type="AlphaFoldDB" id="A0A0G4FYZ4"/>
<reference evidence="2 3" key="1">
    <citation type="submission" date="2014-11" db="EMBL/GenBank/DDBJ databases">
        <authorList>
            <person name="Zhu J."/>
            <person name="Qi W."/>
            <person name="Song R."/>
        </authorList>
    </citation>
    <scope>NUCLEOTIDE SEQUENCE [LARGE SCALE GENOMIC DNA]</scope>
</reference>
<keyword evidence="3" id="KW-1185">Reference proteome</keyword>
<dbReference type="EMBL" id="CDMY01000524">
    <property type="protein sequence ID" value="CEM20304.1"/>
    <property type="molecule type" value="Genomic_DNA"/>
</dbReference>
<organism evidence="2 3">
    <name type="scientific">Vitrella brassicaformis (strain CCMP3155)</name>
    <dbReference type="NCBI Taxonomy" id="1169540"/>
    <lineage>
        <taxon>Eukaryota</taxon>
        <taxon>Sar</taxon>
        <taxon>Alveolata</taxon>
        <taxon>Colpodellida</taxon>
        <taxon>Vitrellaceae</taxon>
        <taxon>Vitrella</taxon>
    </lineage>
</organism>
<name>A0A0G4FYZ4_VITBC</name>
<accession>A0A0G4FYZ4</accession>
<evidence type="ECO:0000313" key="3">
    <source>
        <dbReference type="Proteomes" id="UP000041254"/>
    </source>
</evidence>
<protein>
    <submittedName>
        <fullName evidence="2">Uncharacterized protein</fullName>
    </submittedName>
</protein>
<gene>
    <name evidence="2" type="ORF">Vbra_16428</name>
</gene>
<dbReference type="Proteomes" id="UP000041254">
    <property type="component" value="Unassembled WGS sequence"/>
</dbReference>
<feature type="region of interest" description="Disordered" evidence="1">
    <location>
        <begin position="1"/>
        <end position="39"/>
    </location>
</feature>
<feature type="compositionally biased region" description="Polar residues" evidence="1">
    <location>
        <begin position="23"/>
        <end position="37"/>
    </location>
</feature>
<feature type="compositionally biased region" description="Low complexity" evidence="1">
    <location>
        <begin position="1"/>
        <end position="14"/>
    </location>
</feature>
<dbReference type="InParanoid" id="A0A0G4FYZ4"/>